<dbReference type="PRINTS" id="PR01165">
    <property type="entry name" value="CYCOXIDASEI"/>
</dbReference>
<feature type="transmembrane region" description="Helical" evidence="2">
    <location>
        <begin position="301"/>
        <end position="328"/>
    </location>
</feature>
<feature type="transmembrane region" description="Helical" evidence="2">
    <location>
        <begin position="110"/>
        <end position="136"/>
    </location>
</feature>
<dbReference type="InterPro" id="IPR000883">
    <property type="entry name" value="Cyt_C_Oxase_1"/>
</dbReference>
<evidence type="ECO:0000313" key="5">
    <source>
        <dbReference type="Proteomes" id="UP000318431"/>
    </source>
</evidence>
<reference evidence="4 5" key="1">
    <citation type="journal article" date="2015" name="Stand. Genomic Sci.">
        <title>Genomic Encyclopedia of Bacterial and Archaeal Type Strains, Phase III: the genomes of soil and plant-associated and newly described type strains.</title>
        <authorList>
            <person name="Whitman W.B."/>
            <person name="Woyke T."/>
            <person name="Klenk H.P."/>
            <person name="Zhou Y."/>
            <person name="Lilburn T.G."/>
            <person name="Beck B.J."/>
            <person name="De Vos P."/>
            <person name="Vandamme P."/>
            <person name="Eisen J.A."/>
            <person name="Garrity G."/>
            <person name="Hugenholtz P."/>
            <person name="Kyrpides N.C."/>
        </authorList>
    </citation>
    <scope>NUCLEOTIDE SEQUENCE [LARGE SCALE GENOMIC DNA]</scope>
    <source>
        <strain evidence="4 5">CGMCC 1.10822</strain>
    </source>
</reference>
<name>A0A562R5Q0_9BURK</name>
<feature type="transmembrane region" description="Helical" evidence="2">
    <location>
        <begin position="231"/>
        <end position="255"/>
    </location>
</feature>
<dbReference type="SUPFAM" id="SSF81442">
    <property type="entry name" value="Cytochrome c oxidase subunit I-like"/>
    <property type="match status" value="1"/>
</dbReference>
<feature type="transmembrane region" description="Helical" evidence="2">
    <location>
        <begin position="29"/>
        <end position="48"/>
    </location>
</feature>
<accession>A0A562R5Q0</accession>
<dbReference type="AlphaFoldDB" id="A0A562R5Q0"/>
<evidence type="ECO:0000313" key="4">
    <source>
        <dbReference type="EMBL" id="TWI64387.1"/>
    </source>
</evidence>
<gene>
    <name evidence="4" type="ORF">IP91_03157</name>
</gene>
<dbReference type="GO" id="GO:0016020">
    <property type="term" value="C:membrane"/>
    <property type="evidence" value="ECO:0007669"/>
    <property type="project" value="InterPro"/>
</dbReference>
<keyword evidence="2" id="KW-0472">Membrane</keyword>
<keyword evidence="1" id="KW-0249">Electron transport</keyword>
<dbReference type="GO" id="GO:0020037">
    <property type="term" value="F:heme binding"/>
    <property type="evidence" value="ECO:0007669"/>
    <property type="project" value="InterPro"/>
</dbReference>
<organism evidence="4 5">
    <name type="scientific">Pseudoduganella lurida</name>
    <dbReference type="NCBI Taxonomy" id="1036180"/>
    <lineage>
        <taxon>Bacteria</taxon>
        <taxon>Pseudomonadati</taxon>
        <taxon>Pseudomonadota</taxon>
        <taxon>Betaproteobacteria</taxon>
        <taxon>Burkholderiales</taxon>
        <taxon>Oxalobacteraceae</taxon>
        <taxon>Telluria group</taxon>
        <taxon>Pseudoduganella</taxon>
    </lineage>
</organism>
<dbReference type="GO" id="GO:0004129">
    <property type="term" value="F:cytochrome-c oxidase activity"/>
    <property type="evidence" value="ECO:0007669"/>
    <property type="project" value="InterPro"/>
</dbReference>
<feature type="transmembrane region" description="Helical" evidence="2">
    <location>
        <begin position="427"/>
        <end position="447"/>
    </location>
</feature>
<feature type="transmembrane region" description="Helical" evidence="2">
    <location>
        <begin position="78"/>
        <end position="98"/>
    </location>
</feature>
<dbReference type="PANTHER" id="PTHR10422">
    <property type="entry name" value="CYTOCHROME C OXIDASE SUBUNIT 1"/>
    <property type="match status" value="1"/>
</dbReference>
<keyword evidence="5" id="KW-1185">Reference proteome</keyword>
<evidence type="ECO:0000256" key="1">
    <source>
        <dbReference type="ARBA" id="ARBA00022660"/>
    </source>
</evidence>
<feature type="transmembrane region" description="Helical" evidence="2">
    <location>
        <begin position="267"/>
        <end position="289"/>
    </location>
</feature>
<comment type="caution">
    <text evidence="4">The sequence shown here is derived from an EMBL/GenBank/DDBJ whole genome shotgun (WGS) entry which is preliminary data.</text>
</comment>
<dbReference type="PANTHER" id="PTHR10422:SF40">
    <property type="entry name" value="CYTOCHROME C OXIDASE SUBUNIT I"/>
    <property type="match status" value="1"/>
</dbReference>
<keyword evidence="2" id="KW-1133">Transmembrane helix</keyword>
<feature type="transmembrane region" description="Helical" evidence="2">
    <location>
        <begin position="148"/>
        <end position="173"/>
    </location>
</feature>
<evidence type="ECO:0000256" key="2">
    <source>
        <dbReference type="SAM" id="Phobius"/>
    </source>
</evidence>
<dbReference type="Proteomes" id="UP000318431">
    <property type="component" value="Unassembled WGS sequence"/>
</dbReference>
<dbReference type="Pfam" id="PF00115">
    <property type="entry name" value="COX1"/>
    <property type="match status" value="1"/>
</dbReference>
<keyword evidence="1" id="KW-0813">Transport</keyword>
<sequence length="562" mass="61951">MSDLDPAVGPRTGLPADARTDPLLSSRRLVLWHFWVAFIAFFVALLLGEWQMYVRSPLRDWIGNPELYYRSVTAHGTAMGYVFPTLVAMGFGHAIVALSLKQPLVGRRWAWAGFALVVLGTVTAMVPVSMGLASVLYTFYPPLVGNPFYYIGVVLVVAGSWIWVALMAVNLRVWRKAHPGAVVPLPMFANLAGAYLWAWTSLGAAIEILFQILPVALGWRHTIDAGLARVFFSWTLHAIVYFWLMPAYIAFYTLVPRAIGGRLYSDTMARLSFVLFLVFSMPIGVHHLFQDPQVGSGVKFLHAVFTGMVAVPTLLTIFTITASVEIAGRLRGGTGLVGWVKRLPWHNPMMLALAFSFVLLGFGGAGGLINMSYQLDFAIHNTQWITGHFHLIFGGAIVIMYFAVAYDLWPHLTGRELENGRAIRWQLWLWFVGMIVLTFPWHVVGILGMPRRMAYFDYADPAIAPQAITVIITFLGGLLLVVSGLLFLLVLARGHRGATVTLPEFTFSRSAHAEHTPAALNGYGIWLALMIGLSVVNYGYPISQLMLLPQTSVPAVPIGGPP</sequence>
<dbReference type="PROSITE" id="PS50855">
    <property type="entry name" value="COX1"/>
    <property type="match status" value="1"/>
</dbReference>
<dbReference type="InterPro" id="IPR023616">
    <property type="entry name" value="Cyt_c_oxase-like_su1_dom"/>
</dbReference>
<proteinExistence type="predicted"/>
<feature type="domain" description="Cytochrome oxidase subunit I profile" evidence="3">
    <location>
        <begin position="38"/>
        <end position="491"/>
    </location>
</feature>
<feature type="transmembrane region" description="Helical" evidence="2">
    <location>
        <begin position="389"/>
        <end position="406"/>
    </location>
</feature>
<keyword evidence="2" id="KW-0812">Transmembrane</keyword>
<protein>
    <submittedName>
        <fullName evidence="4">Cytochrome c oxidase subunit 1</fullName>
    </submittedName>
</protein>
<evidence type="ECO:0000259" key="3">
    <source>
        <dbReference type="PROSITE" id="PS50855"/>
    </source>
</evidence>
<keyword evidence="1" id="KW-0679">Respiratory chain</keyword>
<dbReference type="GO" id="GO:0009060">
    <property type="term" value="P:aerobic respiration"/>
    <property type="evidence" value="ECO:0007669"/>
    <property type="project" value="InterPro"/>
</dbReference>
<dbReference type="Gene3D" id="1.20.210.10">
    <property type="entry name" value="Cytochrome c oxidase-like, subunit I domain"/>
    <property type="match status" value="1"/>
</dbReference>
<feature type="transmembrane region" description="Helical" evidence="2">
    <location>
        <begin position="349"/>
        <end position="369"/>
    </location>
</feature>
<dbReference type="InterPro" id="IPR036927">
    <property type="entry name" value="Cyt_c_oxase-like_su1_sf"/>
</dbReference>
<feature type="transmembrane region" description="Helical" evidence="2">
    <location>
        <begin position="467"/>
        <end position="492"/>
    </location>
</feature>
<feature type="transmembrane region" description="Helical" evidence="2">
    <location>
        <begin position="518"/>
        <end position="540"/>
    </location>
</feature>
<feature type="transmembrane region" description="Helical" evidence="2">
    <location>
        <begin position="194"/>
        <end position="219"/>
    </location>
</feature>
<dbReference type="EMBL" id="VLLB01000005">
    <property type="protein sequence ID" value="TWI64387.1"/>
    <property type="molecule type" value="Genomic_DNA"/>
</dbReference>